<dbReference type="OrthoDB" id="4312942at2"/>
<dbReference type="RefSeq" id="WP_062723558.1">
    <property type="nucleotide sequence ID" value="NZ_KQ948938.1"/>
</dbReference>
<dbReference type="Proteomes" id="UP000053429">
    <property type="component" value="Unassembled WGS sequence"/>
</dbReference>
<reference evidence="1 2" key="1">
    <citation type="submission" date="2015-10" db="EMBL/GenBank/DDBJ databases">
        <title>Draft genome sequence of Streptomyces caeruleatus NRRL B-24802, type strain for the species Streptomyces caeruleatus.</title>
        <authorList>
            <person name="Ruckert C."/>
            <person name="Winkler A."/>
            <person name="Kalinowski J."/>
            <person name="Kampfer P."/>
            <person name="Glaeser S."/>
        </authorList>
    </citation>
    <scope>NUCLEOTIDE SEQUENCE [LARGE SCALE GENOMIC DNA]</scope>
    <source>
        <strain evidence="1 2">NRRL B-24802</strain>
    </source>
</reference>
<accession>A0A101TN40</accession>
<dbReference type="STRING" id="661399.AQJ67_35580"/>
<dbReference type="AlphaFoldDB" id="A0A101TN40"/>
<protein>
    <recommendedName>
        <fullName evidence="3">DUF4034 domain-containing protein</fullName>
    </recommendedName>
</protein>
<name>A0A101TN40_9ACTN</name>
<gene>
    <name evidence="1" type="ORF">AQJ67_35580</name>
</gene>
<keyword evidence="2" id="KW-1185">Reference proteome</keyword>
<evidence type="ECO:0008006" key="3">
    <source>
        <dbReference type="Google" id="ProtNLM"/>
    </source>
</evidence>
<organism evidence="1 2">
    <name type="scientific">Streptomyces caeruleatus</name>
    <dbReference type="NCBI Taxonomy" id="661399"/>
    <lineage>
        <taxon>Bacteria</taxon>
        <taxon>Bacillati</taxon>
        <taxon>Actinomycetota</taxon>
        <taxon>Actinomycetes</taxon>
        <taxon>Kitasatosporales</taxon>
        <taxon>Streptomycetaceae</taxon>
        <taxon>Streptomyces</taxon>
    </lineage>
</organism>
<comment type="caution">
    <text evidence="1">The sequence shown here is derived from an EMBL/GenBank/DDBJ whole genome shotgun (WGS) entry which is preliminary data.</text>
</comment>
<proteinExistence type="predicted"/>
<evidence type="ECO:0000313" key="2">
    <source>
        <dbReference type="Proteomes" id="UP000053429"/>
    </source>
</evidence>
<evidence type="ECO:0000313" key="1">
    <source>
        <dbReference type="EMBL" id="KUN95327.1"/>
    </source>
</evidence>
<sequence length="333" mass="37633">MRLVYHPAGHDDDLRVALVELQAGRWKSARELLGKTGTHWTLRTSRTQLLAVAAARSDVVDVWLAEEPDSYDAQLMAVRVAVERTLRAHRQQHPRTLEFETRARRAALLAARRTPYDPVPWVCLLALAQVDAQQLRQEHRMRSAEPMLPSGPWGLLYEVNQRDPYNREAYHRVLQFLLSLDGLRASSLAAVVDFAWSVAGQRPVGSPLLLLPAYAQIEQRRARTDPLWRRQWAEDPALGYTLNAFHDWFRKAPPGLCSVSDLNHLAYALWAGHQYLEASEVFEAMGPYATREPWASVHDGAAAADPGEALLLRARAESLSFSRKRRPRAGPHP</sequence>
<dbReference type="EMBL" id="LMWY01000049">
    <property type="protein sequence ID" value="KUN95327.1"/>
    <property type="molecule type" value="Genomic_DNA"/>
</dbReference>